<protein>
    <submittedName>
        <fullName evidence="1">Uncharacterized protein</fullName>
    </submittedName>
</protein>
<evidence type="ECO:0000313" key="1">
    <source>
        <dbReference type="EMBL" id="MBS5688381.1"/>
    </source>
</evidence>
<sequence>MKDVIYAILTSFGEKDSSPRWKWQCRGRKKTVLEKQEFFIGNTEKTTCKMDTKGV</sequence>
<organism evidence="1 2">
    <name type="scientific">Faecalibacterium prausnitzii</name>
    <dbReference type="NCBI Taxonomy" id="853"/>
    <lineage>
        <taxon>Bacteria</taxon>
        <taxon>Bacillati</taxon>
        <taxon>Bacillota</taxon>
        <taxon>Clostridia</taxon>
        <taxon>Eubacteriales</taxon>
        <taxon>Oscillospiraceae</taxon>
        <taxon>Faecalibacterium</taxon>
    </lineage>
</organism>
<dbReference type="RefSeq" id="WP_270664221.1">
    <property type="nucleotide sequence ID" value="NZ_CP170812.1"/>
</dbReference>
<proteinExistence type="predicted"/>
<evidence type="ECO:0000313" key="2">
    <source>
        <dbReference type="Proteomes" id="UP000733372"/>
    </source>
</evidence>
<comment type="caution">
    <text evidence="1">The sequence shown here is derived from an EMBL/GenBank/DDBJ whole genome shotgun (WGS) entry which is preliminary data.</text>
</comment>
<name>A0A943IQZ3_9FIRM</name>
<dbReference type="AlphaFoldDB" id="A0A943IQZ3"/>
<dbReference type="Proteomes" id="UP000733372">
    <property type="component" value="Unassembled WGS sequence"/>
</dbReference>
<reference evidence="1" key="1">
    <citation type="submission" date="2021-02" db="EMBL/GenBank/DDBJ databases">
        <title>Infant gut strain persistence is associated with maternal origin, phylogeny, and functional potential including surface adhesion and iron acquisition.</title>
        <authorList>
            <person name="Lou Y.C."/>
        </authorList>
    </citation>
    <scope>NUCLEOTIDE SEQUENCE</scope>
    <source>
        <strain evidence="1">L3_101_367G1_dasL3_101_367G1_metabat.metabat.26</strain>
    </source>
</reference>
<gene>
    <name evidence="1" type="ORF">KHW66_10385</name>
</gene>
<dbReference type="EMBL" id="JAGZAM010000022">
    <property type="protein sequence ID" value="MBS5688381.1"/>
    <property type="molecule type" value="Genomic_DNA"/>
</dbReference>
<accession>A0A943IQZ3</accession>